<sequence length="64" mass="7456">MNKKEEEIEKKKKKNRLCTHTLNLPFEREAARDAHHHLLDLVVAANGQKKDVLSSLSLPNYWMS</sequence>
<reference evidence="2" key="1">
    <citation type="journal article" date="2013" name="Ind. Biotechnol.">
        <title>Comparative genomics analysis of Trichoderma reesei strains.</title>
        <authorList>
            <person name="Koike H."/>
            <person name="Aerts A."/>
            <person name="LaButti K."/>
            <person name="Grigoriev I.V."/>
            <person name="Baker S.E."/>
        </authorList>
    </citation>
    <scope>NUCLEOTIDE SEQUENCE [LARGE SCALE GENOMIC DNA]</scope>
    <source>
        <strain evidence="2">ATCC 56765 / BCRC 32924 / NRRL 11460 / Rut C-30</strain>
    </source>
</reference>
<dbReference type="Proteomes" id="UP000024376">
    <property type="component" value="Unassembled WGS sequence"/>
</dbReference>
<gene>
    <name evidence="1" type="ORF">M419DRAFT_121336</name>
</gene>
<proteinExistence type="predicted"/>
<evidence type="ECO:0000313" key="1">
    <source>
        <dbReference type="EMBL" id="ETR96884.1"/>
    </source>
</evidence>
<evidence type="ECO:0000313" key="2">
    <source>
        <dbReference type="Proteomes" id="UP000024376"/>
    </source>
</evidence>
<accession>A0A024RUS8</accession>
<name>A0A024RUS8_HYPJR</name>
<dbReference type="AlphaFoldDB" id="A0A024RUS8"/>
<protein>
    <submittedName>
        <fullName evidence="1">Uncharacterized protein</fullName>
    </submittedName>
</protein>
<dbReference type="EMBL" id="KI911183">
    <property type="protein sequence ID" value="ETR96884.1"/>
    <property type="molecule type" value="Genomic_DNA"/>
</dbReference>
<dbReference type="KEGG" id="trr:M419DRAFT_121336"/>
<dbReference type="HOGENOM" id="CLU_2869260_0_0_1"/>
<organism evidence="1 2">
    <name type="scientific">Hypocrea jecorina (strain ATCC 56765 / BCRC 32924 / NRRL 11460 / Rut C-30)</name>
    <name type="common">Trichoderma reesei</name>
    <dbReference type="NCBI Taxonomy" id="1344414"/>
    <lineage>
        <taxon>Eukaryota</taxon>
        <taxon>Fungi</taxon>
        <taxon>Dikarya</taxon>
        <taxon>Ascomycota</taxon>
        <taxon>Pezizomycotina</taxon>
        <taxon>Sordariomycetes</taxon>
        <taxon>Hypocreomycetidae</taxon>
        <taxon>Hypocreales</taxon>
        <taxon>Hypocreaceae</taxon>
        <taxon>Trichoderma</taxon>
    </lineage>
</organism>